<dbReference type="GO" id="GO:0046872">
    <property type="term" value="F:metal ion binding"/>
    <property type="evidence" value="ECO:0007669"/>
    <property type="project" value="InterPro"/>
</dbReference>
<dbReference type="Gene3D" id="3.40.50.280">
    <property type="entry name" value="Cobalamin-binding domain"/>
    <property type="match status" value="1"/>
</dbReference>
<sequence>MNNLVLLSGTASDSHTWNLVYLQLLLEETGYRVVNLGACVPPALLADECEAEQPALVVLSTVNGHGYQDGPRALVELRSRPGLAAVPVVIGGKLGIGGPEPDRADALRAAGFAEVFDDDTAITRFREFIASHALCRTAGTAS</sequence>
<gene>
    <name evidence="2" type="ORF">SAMN05216553_11247</name>
</gene>
<dbReference type="EMBL" id="FNCC01000012">
    <property type="protein sequence ID" value="SDG84272.1"/>
    <property type="molecule type" value="Genomic_DNA"/>
</dbReference>
<proteinExistence type="predicted"/>
<dbReference type="InterPro" id="IPR036724">
    <property type="entry name" value="Cobalamin-bd_sf"/>
</dbReference>
<dbReference type="RefSeq" id="WP_090053986.1">
    <property type="nucleotide sequence ID" value="NZ_FNCC01000012.1"/>
</dbReference>
<dbReference type="Pfam" id="PF02310">
    <property type="entry name" value="B12-binding"/>
    <property type="match status" value="1"/>
</dbReference>
<dbReference type="Proteomes" id="UP000199623">
    <property type="component" value="Unassembled WGS sequence"/>
</dbReference>
<dbReference type="OrthoDB" id="8482131at2"/>
<dbReference type="CDD" id="cd02065">
    <property type="entry name" value="B12-binding_like"/>
    <property type="match status" value="1"/>
</dbReference>
<dbReference type="SUPFAM" id="SSF52242">
    <property type="entry name" value="Cobalamin (vitamin B12)-binding domain"/>
    <property type="match status" value="1"/>
</dbReference>
<evidence type="ECO:0000259" key="1">
    <source>
        <dbReference type="PROSITE" id="PS51332"/>
    </source>
</evidence>
<name>A0A1G7XJ97_9PSEU</name>
<organism evidence="2 3">
    <name type="scientific">Lentzea fradiae</name>
    <dbReference type="NCBI Taxonomy" id="200378"/>
    <lineage>
        <taxon>Bacteria</taxon>
        <taxon>Bacillati</taxon>
        <taxon>Actinomycetota</taxon>
        <taxon>Actinomycetes</taxon>
        <taxon>Pseudonocardiales</taxon>
        <taxon>Pseudonocardiaceae</taxon>
        <taxon>Lentzea</taxon>
    </lineage>
</organism>
<feature type="domain" description="B12-binding" evidence="1">
    <location>
        <begin position="2"/>
        <end position="136"/>
    </location>
</feature>
<accession>A0A1G7XJ97</accession>
<dbReference type="InterPro" id="IPR006158">
    <property type="entry name" value="Cobalamin-bd"/>
</dbReference>
<evidence type="ECO:0000313" key="3">
    <source>
        <dbReference type="Proteomes" id="UP000199623"/>
    </source>
</evidence>
<reference evidence="3" key="1">
    <citation type="submission" date="2016-10" db="EMBL/GenBank/DDBJ databases">
        <authorList>
            <person name="Varghese N."/>
            <person name="Submissions S."/>
        </authorList>
    </citation>
    <scope>NUCLEOTIDE SEQUENCE [LARGE SCALE GENOMIC DNA]</scope>
    <source>
        <strain evidence="3">CGMCC 4.3506</strain>
    </source>
</reference>
<protein>
    <submittedName>
        <fullName evidence="2">Methylaspartate mutase sigma subunit</fullName>
    </submittedName>
</protein>
<dbReference type="GO" id="GO:0031419">
    <property type="term" value="F:cobalamin binding"/>
    <property type="evidence" value="ECO:0007669"/>
    <property type="project" value="InterPro"/>
</dbReference>
<evidence type="ECO:0000313" key="2">
    <source>
        <dbReference type="EMBL" id="SDG84272.1"/>
    </source>
</evidence>
<dbReference type="AlphaFoldDB" id="A0A1G7XJ97"/>
<dbReference type="STRING" id="200378.SAMN05216553_11247"/>
<keyword evidence="3" id="KW-1185">Reference proteome</keyword>
<dbReference type="PROSITE" id="PS51332">
    <property type="entry name" value="B12_BINDING"/>
    <property type="match status" value="1"/>
</dbReference>